<name>A0A9W7L4E9_9STRA</name>
<dbReference type="OrthoDB" id="1508846at2759"/>
<organism evidence="11 12">
    <name type="scientific">Triparma retinervis</name>
    <dbReference type="NCBI Taxonomy" id="2557542"/>
    <lineage>
        <taxon>Eukaryota</taxon>
        <taxon>Sar</taxon>
        <taxon>Stramenopiles</taxon>
        <taxon>Ochrophyta</taxon>
        <taxon>Bolidophyceae</taxon>
        <taxon>Parmales</taxon>
        <taxon>Triparmaceae</taxon>
        <taxon>Triparma</taxon>
    </lineage>
</organism>
<evidence type="ECO:0000256" key="2">
    <source>
        <dbReference type="ARBA" id="ARBA00008328"/>
    </source>
</evidence>
<evidence type="ECO:0000256" key="3">
    <source>
        <dbReference type="ARBA" id="ARBA00022448"/>
    </source>
</evidence>
<proteinExistence type="inferred from homology"/>
<feature type="transmembrane region" description="Helical" evidence="9">
    <location>
        <begin position="39"/>
        <end position="61"/>
    </location>
</feature>
<evidence type="ECO:0000256" key="1">
    <source>
        <dbReference type="ARBA" id="ARBA00004141"/>
    </source>
</evidence>
<feature type="non-terminal residue" evidence="11">
    <location>
        <position position="1"/>
    </location>
</feature>
<dbReference type="AlphaFoldDB" id="A0A9W7L4E9"/>
<keyword evidence="4 9" id="KW-0812">Transmembrane</keyword>
<feature type="signal peptide" evidence="10">
    <location>
        <begin position="1"/>
        <end position="29"/>
    </location>
</feature>
<evidence type="ECO:0000256" key="9">
    <source>
        <dbReference type="SAM" id="Phobius"/>
    </source>
</evidence>
<keyword evidence="7" id="KW-0406">Ion transport</keyword>
<keyword evidence="5" id="KW-0375">Hydrogen ion transport</keyword>
<evidence type="ECO:0000313" key="12">
    <source>
        <dbReference type="Proteomes" id="UP001165082"/>
    </source>
</evidence>
<keyword evidence="6 9" id="KW-1133">Transmembrane helix</keyword>
<dbReference type="GO" id="GO:0046961">
    <property type="term" value="F:proton-transporting ATPase activity, rotational mechanism"/>
    <property type="evidence" value="ECO:0007669"/>
    <property type="project" value="InterPro"/>
</dbReference>
<comment type="similarity">
    <text evidence="2">Belongs to the V-ATPase e1/e2 subunit family.</text>
</comment>
<comment type="caution">
    <text evidence="11">The sequence shown here is derived from an EMBL/GenBank/DDBJ whole genome shotgun (WGS) entry which is preliminary data.</text>
</comment>
<evidence type="ECO:0000256" key="6">
    <source>
        <dbReference type="ARBA" id="ARBA00022989"/>
    </source>
</evidence>
<reference evidence="11" key="1">
    <citation type="submission" date="2022-07" db="EMBL/GenBank/DDBJ databases">
        <title>Genome analysis of Parmales, a sister group of diatoms, reveals the evolutionary specialization of diatoms from phago-mixotrophs to photoautotrophs.</title>
        <authorList>
            <person name="Ban H."/>
            <person name="Sato S."/>
            <person name="Yoshikawa S."/>
            <person name="Kazumasa Y."/>
            <person name="Nakamura Y."/>
            <person name="Ichinomiya M."/>
            <person name="Saitoh K."/>
            <person name="Sato N."/>
            <person name="Blanc-Mathieu R."/>
            <person name="Endo H."/>
            <person name="Kuwata A."/>
            <person name="Ogata H."/>
        </authorList>
    </citation>
    <scope>NUCLEOTIDE SEQUENCE</scope>
</reference>
<dbReference type="Proteomes" id="UP001165082">
    <property type="component" value="Unassembled WGS sequence"/>
</dbReference>
<evidence type="ECO:0000256" key="7">
    <source>
        <dbReference type="ARBA" id="ARBA00023065"/>
    </source>
</evidence>
<evidence type="ECO:0000256" key="4">
    <source>
        <dbReference type="ARBA" id="ARBA00022692"/>
    </source>
</evidence>
<keyword evidence="12" id="KW-1185">Reference proteome</keyword>
<dbReference type="GO" id="GO:0033179">
    <property type="term" value="C:proton-transporting V-type ATPase, V0 domain"/>
    <property type="evidence" value="ECO:0007669"/>
    <property type="project" value="InterPro"/>
</dbReference>
<sequence length="76" mass="8251">MAPTVLVTGSVVFAILVGSLLLLTGCARGAGMLNKDDSAIASIVVSISVFCMWLLWSCSVLHQWHPLIQPMYEKME</sequence>
<evidence type="ECO:0000256" key="5">
    <source>
        <dbReference type="ARBA" id="ARBA00022781"/>
    </source>
</evidence>
<evidence type="ECO:0000256" key="8">
    <source>
        <dbReference type="ARBA" id="ARBA00023136"/>
    </source>
</evidence>
<dbReference type="InterPro" id="IPR008389">
    <property type="entry name" value="ATPase_V0-cplx_e1/e2_su"/>
</dbReference>
<accession>A0A9W7L4E9</accession>
<feature type="chain" id="PRO_5040761356" evidence="10">
    <location>
        <begin position="30"/>
        <end position="76"/>
    </location>
</feature>
<gene>
    <name evidence="11" type="ORF">TrRE_jg1726</name>
</gene>
<dbReference type="Pfam" id="PF05493">
    <property type="entry name" value="ATP_synt_H"/>
    <property type="match status" value="1"/>
</dbReference>
<keyword evidence="3" id="KW-0813">Transport</keyword>
<evidence type="ECO:0000313" key="11">
    <source>
        <dbReference type="EMBL" id="GMI28810.1"/>
    </source>
</evidence>
<comment type="subcellular location">
    <subcellularLocation>
        <location evidence="1">Membrane</location>
        <topology evidence="1">Multi-pass membrane protein</topology>
    </subcellularLocation>
</comment>
<evidence type="ECO:0000256" key="10">
    <source>
        <dbReference type="SAM" id="SignalP"/>
    </source>
</evidence>
<keyword evidence="8 9" id="KW-0472">Membrane</keyword>
<keyword evidence="10" id="KW-0732">Signal</keyword>
<protein>
    <submittedName>
        <fullName evidence="11">Uncharacterized protein</fullName>
    </submittedName>
</protein>
<dbReference type="EMBL" id="BRXZ01008623">
    <property type="protein sequence ID" value="GMI28810.1"/>
    <property type="molecule type" value="Genomic_DNA"/>
</dbReference>